<gene>
    <name evidence="1" type="ORF">CP373A1_04605</name>
</gene>
<evidence type="ECO:0000313" key="2">
    <source>
        <dbReference type="Proteomes" id="UP000092714"/>
    </source>
</evidence>
<accession>A0A174F9N0</accession>
<proteinExistence type="predicted"/>
<dbReference type="EMBL" id="MAPZ01000011">
    <property type="protein sequence ID" value="OBY11676.1"/>
    <property type="molecule type" value="Genomic_DNA"/>
</dbReference>
<reference evidence="1 2" key="1">
    <citation type="submission" date="2016-06" db="EMBL/GenBank/DDBJ databases">
        <authorList>
            <person name="Kjaerup R.B."/>
            <person name="Dalgaard T.S."/>
            <person name="Juul-Madsen H.R."/>
        </authorList>
    </citation>
    <scope>NUCLEOTIDE SEQUENCE [LARGE SCALE GENOMIC DNA]</scope>
    <source>
        <strain evidence="1 2">373-A1</strain>
    </source>
</reference>
<organism evidence="1 2">
    <name type="scientific">Clostridium paraputrificum</name>
    <dbReference type="NCBI Taxonomy" id="29363"/>
    <lineage>
        <taxon>Bacteria</taxon>
        <taxon>Bacillati</taxon>
        <taxon>Bacillota</taxon>
        <taxon>Clostridia</taxon>
        <taxon>Eubacteriales</taxon>
        <taxon>Clostridiaceae</taxon>
        <taxon>Clostridium</taxon>
    </lineage>
</organism>
<dbReference type="RefSeq" id="WP_055254490.1">
    <property type="nucleotide sequence ID" value="NZ_CYZW01000007.1"/>
</dbReference>
<keyword evidence="2" id="KW-1185">Reference proteome</keyword>
<evidence type="ECO:0000313" key="1">
    <source>
        <dbReference type="EMBL" id="OBY11676.1"/>
    </source>
</evidence>
<sequence>MVKKKQNSDICSEDVEILDDVWDQEEKIFRDPTARTVMTFNFQEPDDEVLLSNETEKNATNQLKEKSISDKSRNDTVFNNFTVGVINNDKEAFDCKRSYALRKSTVKMLNELKGFSLDVNMPVGEIVDDAIRYYYYYVTNQL</sequence>
<dbReference type="Proteomes" id="UP000092714">
    <property type="component" value="Unassembled WGS sequence"/>
</dbReference>
<comment type="caution">
    <text evidence="1">The sequence shown here is derived from an EMBL/GenBank/DDBJ whole genome shotgun (WGS) entry which is preliminary data.</text>
</comment>
<name>A0A174F9N0_9CLOT</name>
<protein>
    <submittedName>
        <fullName evidence="1">Uncharacterized protein</fullName>
    </submittedName>
</protein>
<dbReference type="AlphaFoldDB" id="A0A174F9N0"/>